<keyword evidence="1" id="KW-0812">Transmembrane</keyword>
<reference evidence="2 3" key="1">
    <citation type="submission" date="2021-04" db="EMBL/GenBank/DDBJ databases">
        <title>Complete genome sequence of Stygiolobus sp. KN-1.</title>
        <authorList>
            <person name="Nakamura K."/>
            <person name="Sakai H."/>
            <person name="Kurosawa N."/>
        </authorList>
    </citation>
    <scope>NUCLEOTIDE SEQUENCE [LARGE SCALE GENOMIC DNA]</scope>
    <source>
        <strain evidence="2 3">KN-1</strain>
    </source>
</reference>
<feature type="transmembrane region" description="Helical" evidence="1">
    <location>
        <begin position="41"/>
        <end position="63"/>
    </location>
</feature>
<dbReference type="GeneID" id="66163881"/>
<dbReference type="AlphaFoldDB" id="A0A8D5U8S7"/>
<evidence type="ECO:0000256" key="1">
    <source>
        <dbReference type="SAM" id="Phobius"/>
    </source>
</evidence>
<organism evidence="2 3">
    <name type="scientific">Stygiolobus caldivivus</name>
    <dbReference type="NCBI Taxonomy" id="2824673"/>
    <lineage>
        <taxon>Archaea</taxon>
        <taxon>Thermoproteota</taxon>
        <taxon>Thermoprotei</taxon>
        <taxon>Sulfolobales</taxon>
        <taxon>Sulfolobaceae</taxon>
        <taxon>Stygiolobus</taxon>
    </lineage>
</organism>
<evidence type="ECO:0000313" key="2">
    <source>
        <dbReference type="EMBL" id="BCU70851.1"/>
    </source>
</evidence>
<gene>
    <name evidence="2" type="ORF">KN1_21480</name>
</gene>
<keyword evidence="1" id="KW-0472">Membrane</keyword>
<dbReference type="RefSeq" id="WP_225905660.1">
    <property type="nucleotide sequence ID" value="NZ_AP024597.1"/>
</dbReference>
<sequence length="177" mass="19225">MDIGEIAFLASFLPCSFEGFEMSMFWSLASLKDKAKANLGVVGGVVVVTLMLYLTYILLPTLVSDVTEYYTKLLLGFLLLSLATYFLYKGEYPEPKGAFLVAFLGIIAEGLEVDVFSVSSWIMTGSFLGIIGGFVGFLWSLFALKGISLKIPKQALKTLAVIILYSVGFIVLTSGLV</sequence>
<dbReference type="EMBL" id="AP024597">
    <property type="protein sequence ID" value="BCU70851.1"/>
    <property type="molecule type" value="Genomic_DNA"/>
</dbReference>
<keyword evidence="3" id="KW-1185">Reference proteome</keyword>
<name>A0A8D5U8S7_9CREN</name>
<dbReference type="KEGG" id="csty:KN1_21480"/>
<dbReference type="Proteomes" id="UP000825123">
    <property type="component" value="Chromosome"/>
</dbReference>
<feature type="transmembrane region" description="Helical" evidence="1">
    <location>
        <begin position="122"/>
        <end position="144"/>
    </location>
</feature>
<evidence type="ECO:0000313" key="3">
    <source>
        <dbReference type="Proteomes" id="UP000825123"/>
    </source>
</evidence>
<feature type="transmembrane region" description="Helical" evidence="1">
    <location>
        <begin position="69"/>
        <end position="88"/>
    </location>
</feature>
<protein>
    <submittedName>
        <fullName evidence="2">Uncharacterized protein</fullName>
    </submittedName>
</protein>
<accession>A0A8D5U8S7</accession>
<feature type="transmembrane region" description="Helical" evidence="1">
    <location>
        <begin position="97"/>
        <end position="116"/>
    </location>
</feature>
<feature type="transmembrane region" description="Helical" evidence="1">
    <location>
        <begin position="156"/>
        <end position="176"/>
    </location>
</feature>
<proteinExistence type="predicted"/>
<feature type="transmembrane region" description="Helical" evidence="1">
    <location>
        <begin position="6"/>
        <end position="29"/>
    </location>
</feature>
<keyword evidence="1" id="KW-1133">Transmembrane helix</keyword>